<evidence type="ECO:0000313" key="17">
    <source>
        <dbReference type="EMBL" id="EJR11951.1"/>
    </source>
</evidence>
<dbReference type="GO" id="GO:0000155">
    <property type="term" value="F:phosphorelay sensor kinase activity"/>
    <property type="evidence" value="ECO:0007669"/>
    <property type="project" value="InterPro"/>
</dbReference>
<gene>
    <name evidence="17" type="ORF">IIA_05786</name>
</gene>
<evidence type="ECO:0000256" key="5">
    <source>
        <dbReference type="ARBA" id="ARBA00022553"/>
    </source>
</evidence>
<evidence type="ECO:0000256" key="12">
    <source>
        <dbReference type="ARBA" id="ARBA00023012"/>
    </source>
</evidence>
<keyword evidence="8" id="KW-0547">Nucleotide-binding</keyword>
<keyword evidence="13 14" id="KW-0472">Membrane</keyword>
<dbReference type="InterPro" id="IPR050398">
    <property type="entry name" value="HssS/ArlS-like"/>
</dbReference>
<name>A0A9W5K1V9_BACC8</name>
<evidence type="ECO:0000256" key="11">
    <source>
        <dbReference type="ARBA" id="ARBA00022989"/>
    </source>
</evidence>
<dbReference type="PRINTS" id="PR00344">
    <property type="entry name" value="BCTRLSENSOR"/>
</dbReference>
<comment type="catalytic activity">
    <reaction evidence="1">
        <text>ATP + protein L-histidine = ADP + protein N-phospho-L-histidine.</text>
        <dbReference type="EC" id="2.7.13.3"/>
    </reaction>
</comment>
<dbReference type="FunFam" id="3.30.565.10:FF:000013">
    <property type="entry name" value="Two-component sensor histidine kinase"/>
    <property type="match status" value="1"/>
</dbReference>
<dbReference type="EMBL" id="AHER01000062">
    <property type="protein sequence ID" value="EJR11951.1"/>
    <property type="molecule type" value="Genomic_DNA"/>
</dbReference>
<dbReference type="Pfam" id="PF02518">
    <property type="entry name" value="HATPase_c"/>
    <property type="match status" value="1"/>
</dbReference>
<keyword evidence="5" id="KW-0597">Phosphoprotein</keyword>
<feature type="domain" description="Histidine kinase" evidence="15">
    <location>
        <begin position="286"/>
        <end position="503"/>
    </location>
</feature>
<dbReference type="PANTHER" id="PTHR45528">
    <property type="entry name" value="SENSOR HISTIDINE KINASE CPXA"/>
    <property type="match status" value="1"/>
</dbReference>
<dbReference type="GO" id="GO:0005524">
    <property type="term" value="F:ATP binding"/>
    <property type="evidence" value="ECO:0007669"/>
    <property type="project" value="UniProtKB-KW"/>
</dbReference>
<evidence type="ECO:0000256" key="9">
    <source>
        <dbReference type="ARBA" id="ARBA00022777"/>
    </source>
</evidence>
<keyword evidence="4" id="KW-1003">Cell membrane</keyword>
<reference evidence="17" key="1">
    <citation type="submission" date="2012-04" db="EMBL/GenBank/DDBJ databases">
        <title>The Genome Sequence of Bacillus cereus VD014.</title>
        <authorList>
            <consortium name="The Broad Institute Genome Sequencing Platform"/>
            <consortium name="The Broad Institute Genome Sequencing Center for Infectious Disease"/>
            <person name="Feldgarden M."/>
            <person name="Van der Auwera G.A."/>
            <person name="Mahillon J."/>
            <person name="Duprez V."/>
            <person name="Timmery S."/>
            <person name="Mattelet C."/>
            <person name="Dierick K."/>
            <person name="Sun M."/>
            <person name="Yu Z."/>
            <person name="Zhu L."/>
            <person name="Hu X."/>
            <person name="Shank E.B."/>
            <person name="Swiecicka I."/>
            <person name="Hansen B.M."/>
            <person name="Andrup L."/>
            <person name="Young S.K."/>
            <person name="Zeng Q."/>
            <person name="Gargeya S."/>
            <person name="Fitzgerald M."/>
            <person name="Haas B."/>
            <person name="Abouelleil A."/>
            <person name="Alvarado L."/>
            <person name="Arachchi H.M."/>
            <person name="Berlin A."/>
            <person name="Chapman S.B."/>
            <person name="Goldberg J."/>
            <person name="Griggs A."/>
            <person name="Gujja S."/>
            <person name="Hansen M."/>
            <person name="Howarth C."/>
            <person name="Imamovic A."/>
            <person name="Larimer J."/>
            <person name="McCowen C."/>
            <person name="Montmayeur A."/>
            <person name="Murphy C."/>
            <person name="Neiman D."/>
            <person name="Pearson M."/>
            <person name="Priest M."/>
            <person name="Roberts A."/>
            <person name="Saif S."/>
            <person name="Shea T."/>
            <person name="Sisk P."/>
            <person name="Sykes S."/>
            <person name="Wortman J."/>
            <person name="Nusbaum C."/>
            <person name="Birren B."/>
        </authorList>
    </citation>
    <scope>NUCLEOTIDE SEQUENCE</scope>
    <source>
        <strain evidence="17">VD014</strain>
    </source>
</reference>
<keyword evidence="6" id="KW-0808">Transferase</keyword>
<evidence type="ECO:0000256" key="3">
    <source>
        <dbReference type="ARBA" id="ARBA00012438"/>
    </source>
</evidence>
<evidence type="ECO:0000256" key="2">
    <source>
        <dbReference type="ARBA" id="ARBA00004651"/>
    </source>
</evidence>
<dbReference type="InterPro" id="IPR003594">
    <property type="entry name" value="HATPase_dom"/>
</dbReference>
<dbReference type="GO" id="GO:0005886">
    <property type="term" value="C:plasma membrane"/>
    <property type="evidence" value="ECO:0007669"/>
    <property type="project" value="UniProtKB-SubCell"/>
</dbReference>
<evidence type="ECO:0000256" key="4">
    <source>
        <dbReference type="ARBA" id="ARBA00022475"/>
    </source>
</evidence>
<dbReference type="Gene3D" id="1.10.287.130">
    <property type="match status" value="1"/>
</dbReference>
<keyword evidence="10" id="KW-0067">ATP-binding</keyword>
<evidence type="ECO:0000313" key="18">
    <source>
        <dbReference type="Proteomes" id="UP000006607"/>
    </source>
</evidence>
<dbReference type="InterPro" id="IPR004358">
    <property type="entry name" value="Sig_transdc_His_kin-like_C"/>
</dbReference>
<dbReference type="CDD" id="cd00082">
    <property type="entry name" value="HisKA"/>
    <property type="match status" value="1"/>
</dbReference>
<dbReference type="SUPFAM" id="SSF47384">
    <property type="entry name" value="Homodimeric domain of signal transducing histidine kinase"/>
    <property type="match status" value="1"/>
</dbReference>
<dbReference type="PANTHER" id="PTHR45528:SF8">
    <property type="entry name" value="HISTIDINE KINASE"/>
    <property type="match status" value="1"/>
</dbReference>
<keyword evidence="12" id="KW-0902">Two-component regulatory system</keyword>
<dbReference type="AlphaFoldDB" id="A0A9W5K1V9"/>
<feature type="domain" description="HAMP" evidence="16">
    <location>
        <begin position="219"/>
        <end position="271"/>
    </location>
</feature>
<dbReference type="InterPro" id="IPR036890">
    <property type="entry name" value="HATPase_C_sf"/>
</dbReference>
<dbReference type="SMART" id="SM00304">
    <property type="entry name" value="HAMP"/>
    <property type="match status" value="1"/>
</dbReference>
<dbReference type="EC" id="2.7.13.3" evidence="3"/>
<dbReference type="CDD" id="cd06225">
    <property type="entry name" value="HAMP"/>
    <property type="match status" value="1"/>
</dbReference>
<keyword evidence="11 14" id="KW-1133">Transmembrane helix</keyword>
<dbReference type="InterPro" id="IPR005467">
    <property type="entry name" value="His_kinase_dom"/>
</dbReference>
<dbReference type="Gene3D" id="6.10.340.10">
    <property type="match status" value="1"/>
</dbReference>
<dbReference type="RefSeq" id="WP_000809338.1">
    <property type="nucleotide sequence ID" value="NZ_JH792027.1"/>
</dbReference>
<dbReference type="Proteomes" id="UP000006607">
    <property type="component" value="Unassembled WGS sequence"/>
</dbReference>
<dbReference type="PROSITE" id="PS50885">
    <property type="entry name" value="HAMP"/>
    <property type="match status" value="1"/>
</dbReference>
<accession>A0A9W5K1V9</accession>
<protein>
    <recommendedName>
        <fullName evidence="3">histidine kinase</fullName>
        <ecNumber evidence="3">2.7.13.3</ecNumber>
    </recommendedName>
</protein>
<comment type="subcellular location">
    <subcellularLocation>
        <location evidence="2">Cell membrane</location>
        <topology evidence="2">Multi-pass membrane protein</topology>
    </subcellularLocation>
</comment>
<evidence type="ECO:0000259" key="15">
    <source>
        <dbReference type="PROSITE" id="PS50109"/>
    </source>
</evidence>
<dbReference type="InterPro" id="IPR003661">
    <property type="entry name" value="HisK_dim/P_dom"/>
</dbReference>
<evidence type="ECO:0000256" key="1">
    <source>
        <dbReference type="ARBA" id="ARBA00000085"/>
    </source>
</evidence>
<sequence length="505" mass="58815">MKQIFKPFRYFNNKMVSLIKKTMSSIRKSIRIQLVTTFIFCAVLGFLVSRGVAPFFETVNQTTTIDYSSDMERINYRAKYVADKAVGENKIDALQKMIDEENQGIDNKQNSLKVLVTDEDGKVLYKTKEAEEEKINLHNKMRNVMDFTINHPTNSYSKEIEGSRKEFITFYPLTIQDKNFYMFVSGIPEGNVIYSTKEGPLPFLIGTIVFIFLFFYITKRKMKQIEAMAQGVNEIAKGNLAYRIEEKGQDEMALLTKNINHMAEELRMNIEKEREIERQKNELITNVSHDLRTPLTSIMGYLRLLRDAKYNNREQYDEYIKIAFSKSEQLKNLIEDLFEYTKLTSEKNVLEKQEVCMNEMLDQLIEELVPQAEEHGLSFVKEFPDDRIYIELDSEKIVRVFDNLLMNAIKYSKDEGEIKVSLRRKEDHIQISVANQSEKFTKKELENVFERFYKKDQSRSRVSEGSGLGLAIAKSIVELQGGEIHAEYEDGVVRFIILLPIATEE</sequence>
<comment type="caution">
    <text evidence="17">The sequence shown here is derived from an EMBL/GenBank/DDBJ whole genome shotgun (WGS) entry which is preliminary data.</text>
</comment>
<keyword evidence="7 14" id="KW-0812">Transmembrane</keyword>
<dbReference type="SMART" id="SM00388">
    <property type="entry name" value="HisKA"/>
    <property type="match status" value="1"/>
</dbReference>
<evidence type="ECO:0000256" key="6">
    <source>
        <dbReference type="ARBA" id="ARBA00022679"/>
    </source>
</evidence>
<keyword evidence="9" id="KW-0418">Kinase</keyword>
<dbReference type="PROSITE" id="PS50109">
    <property type="entry name" value="HIS_KIN"/>
    <property type="match status" value="1"/>
</dbReference>
<evidence type="ECO:0000256" key="8">
    <source>
        <dbReference type="ARBA" id="ARBA00022741"/>
    </source>
</evidence>
<dbReference type="FunFam" id="1.10.287.130:FF:000008">
    <property type="entry name" value="Two-component sensor histidine kinase"/>
    <property type="match status" value="1"/>
</dbReference>
<proteinExistence type="predicted"/>
<dbReference type="SUPFAM" id="SSF158472">
    <property type="entry name" value="HAMP domain-like"/>
    <property type="match status" value="1"/>
</dbReference>
<dbReference type="SUPFAM" id="SSF55874">
    <property type="entry name" value="ATPase domain of HSP90 chaperone/DNA topoisomerase II/histidine kinase"/>
    <property type="match status" value="1"/>
</dbReference>
<organism evidence="17 18">
    <name type="scientific">Bacillus cereus (strain VD014)</name>
    <dbReference type="NCBI Taxonomy" id="1053223"/>
    <lineage>
        <taxon>Bacteria</taxon>
        <taxon>Bacillati</taxon>
        <taxon>Bacillota</taxon>
        <taxon>Bacilli</taxon>
        <taxon>Bacillales</taxon>
        <taxon>Bacillaceae</taxon>
        <taxon>Bacillus</taxon>
        <taxon>Bacillus cereus group</taxon>
    </lineage>
</organism>
<dbReference type="Pfam" id="PF00672">
    <property type="entry name" value="HAMP"/>
    <property type="match status" value="1"/>
</dbReference>
<evidence type="ECO:0000256" key="13">
    <source>
        <dbReference type="ARBA" id="ARBA00023136"/>
    </source>
</evidence>
<feature type="transmembrane region" description="Helical" evidence="14">
    <location>
        <begin position="201"/>
        <end position="218"/>
    </location>
</feature>
<evidence type="ECO:0000256" key="14">
    <source>
        <dbReference type="SAM" id="Phobius"/>
    </source>
</evidence>
<dbReference type="InterPro" id="IPR036097">
    <property type="entry name" value="HisK_dim/P_sf"/>
</dbReference>
<dbReference type="Gene3D" id="3.30.565.10">
    <property type="entry name" value="Histidine kinase-like ATPase, C-terminal domain"/>
    <property type="match status" value="1"/>
</dbReference>
<evidence type="ECO:0000256" key="7">
    <source>
        <dbReference type="ARBA" id="ARBA00022692"/>
    </source>
</evidence>
<dbReference type="SMART" id="SM00387">
    <property type="entry name" value="HATPase_c"/>
    <property type="match status" value="1"/>
</dbReference>
<dbReference type="Pfam" id="PF00512">
    <property type="entry name" value="HisKA"/>
    <property type="match status" value="1"/>
</dbReference>
<evidence type="ECO:0000256" key="10">
    <source>
        <dbReference type="ARBA" id="ARBA00022840"/>
    </source>
</evidence>
<dbReference type="InterPro" id="IPR003660">
    <property type="entry name" value="HAMP_dom"/>
</dbReference>
<evidence type="ECO:0000259" key="16">
    <source>
        <dbReference type="PROSITE" id="PS50885"/>
    </source>
</evidence>